<dbReference type="RefSeq" id="WP_182042779.1">
    <property type="nucleotide sequence ID" value="NZ_JACDZE010000001.1"/>
</dbReference>
<organism evidence="2 3">
    <name type="scientific">Moheibacter lacus</name>
    <dbReference type="NCBI Taxonomy" id="2745851"/>
    <lineage>
        <taxon>Bacteria</taxon>
        <taxon>Pseudomonadati</taxon>
        <taxon>Bacteroidota</taxon>
        <taxon>Flavobacteriia</taxon>
        <taxon>Flavobacteriales</taxon>
        <taxon>Weeksellaceae</taxon>
        <taxon>Moheibacter</taxon>
    </lineage>
</organism>
<proteinExistence type="predicted"/>
<feature type="domain" description="Gcp-like" evidence="1">
    <location>
        <begin position="36"/>
        <end position="145"/>
    </location>
</feature>
<keyword evidence="2" id="KW-0808">Transferase</keyword>
<dbReference type="InterPro" id="IPR043129">
    <property type="entry name" value="ATPase_NBD"/>
</dbReference>
<dbReference type="GO" id="GO:0016740">
    <property type="term" value="F:transferase activity"/>
    <property type="evidence" value="ECO:0007669"/>
    <property type="project" value="UniProtKB-KW"/>
</dbReference>
<dbReference type="PANTHER" id="PTHR11735">
    <property type="entry name" value="TRNA N6-ADENOSINE THREONYLCARBAMOYLTRANSFERASE"/>
    <property type="match status" value="1"/>
</dbReference>
<dbReference type="PANTHER" id="PTHR11735:SF11">
    <property type="entry name" value="TRNA THREONYLCARBAMOYLADENOSINE BIOSYNTHESIS PROTEIN TSAB"/>
    <property type="match status" value="1"/>
</dbReference>
<protein>
    <submittedName>
        <fullName evidence="2">tRNA (Adenosine(37)-N6)-threonylcarbamoyltransferase complex dimerization subunit type 1 TsaB</fullName>
    </submittedName>
</protein>
<dbReference type="GO" id="GO:0002949">
    <property type="term" value="P:tRNA threonylcarbamoyladenosine modification"/>
    <property type="evidence" value="ECO:0007669"/>
    <property type="project" value="InterPro"/>
</dbReference>
<sequence>MTILHLETSTKNCSVSISRNSELLCLCEEYDNNYGHAEKLHQFVNWALEGAEISLNEIDAVCVSRGPGSYTGLRIGVSAAKGFCFGLNIPLLSLNSLEILAQSQIDKGFDLIIPMIDARRMEVYTAKFDGSGNQISQIEAKILDESSFREWADKKIVFIGDGVEKSKEILNLPNASFIEGIHPSAKNMIRIAENKFAQKTFEDVAYFEPFYLKEFVAGPKKL</sequence>
<reference evidence="2 3" key="1">
    <citation type="submission" date="2020-07" db="EMBL/GenBank/DDBJ databases">
        <title>Moheibacter lacus sp. nov., a member of the family Flavobacteriaceae isolated from freshwater lake sediment.</title>
        <authorList>
            <person name="Liu Y."/>
        </authorList>
    </citation>
    <scope>NUCLEOTIDE SEQUENCE [LARGE SCALE GENOMIC DNA]</scope>
    <source>
        <strain evidence="2 3">BDHS18</strain>
    </source>
</reference>
<dbReference type="Pfam" id="PF00814">
    <property type="entry name" value="TsaD"/>
    <property type="match status" value="1"/>
</dbReference>
<gene>
    <name evidence="2" type="primary">tsaB</name>
    <name evidence="2" type="ORF">HU137_05455</name>
</gene>
<dbReference type="EMBL" id="JACDZE010000001">
    <property type="protein sequence ID" value="MBA5629216.1"/>
    <property type="molecule type" value="Genomic_DNA"/>
</dbReference>
<dbReference type="InterPro" id="IPR022496">
    <property type="entry name" value="T6A_TsaB"/>
</dbReference>
<dbReference type="GO" id="GO:0005829">
    <property type="term" value="C:cytosol"/>
    <property type="evidence" value="ECO:0007669"/>
    <property type="project" value="TreeGrafter"/>
</dbReference>
<dbReference type="InterPro" id="IPR000905">
    <property type="entry name" value="Gcp-like_dom"/>
</dbReference>
<accession>A0A838ZNF2</accession>
<dbReference type="Proteomes" id="UP000552241">
    <property type="component" value="Unassembled WGS sequence"/>
</dbReference>
<name>A0A838ZNF2_9FLAO</name>
<dbReference type="Gene3D" id="3.30.420.40">
    <property type="match status" value="2"/>
</dbReference>
<keyword evidence="3" id="KW-1185">Reference proteome</keyword>
<evidence type="ECO:0000259" key="1">
    <source>
        <dbReference type="Pfam" id="PF00814"/>
    </source>
</evidence>
<evidence type="ECO:0000313" key="2">
    <source>
        <dbReference type="EMBL" id="MBA5629216.1"/>
    </source>
</evidence>
<dbReference type="SUPFAM" id="SSF53067">
    <property type="entry name" value="Actin-like ATPase domain"/>
    <property type="match status" value="2"/>
</dbReference>
<dbReference type="AlphaFoldDB" id="A0A838ZNF2"/>
<evidence type="ECO:0000313" key="3">
    <source>
        <dbReference type="Proteomes" id="UP000552241"/>
    </source>
</evidence>
<dbReference type="NCBIfam" id="TIGR03725">
    <property type="entry name" value="T6A_YeaZ"/>
    <property type="match status" value="1"/>
</dbReference>
<dbReference type="CDD" id="cd24032">
    <property type="entry name" value="ASKHA_NBD_TsaB"/>
    <property type="match status" value="1"/>
</dbReference>
<comment type="caution">
    <text evidence="2">The sequence shown here is derived from an EMBL/GenBank/DDBJ whole genome shotgun (WGS) entry which is preliminary data.</text>
</comment>